<dbReference type="InterPro" id="IPR001182">
    <property type="entry name" value="FtsW/RodA"/>
</dbReference>
<evidence type="ECO:0000256" key="1">
    <source>
        <dbReference type="ARBA" id="ARBA00004141"/>
    </source>
</evidence>
<dbReference type="GO" id="GO:0032153">
    <property type="term" value="C:cell division site"/>
    <property type="evidence" value="ECO:0007669"/>
    <property type="project" value="TreeGrafter"/>
</dbReference>
<keyword evidence="4 6" id="KW-1133">Transmembrane helix</keyword>
<dbReference type="Proteomes" id="UP000323732">
    <property type="component" value="Unassembled WGS sequence"/>
</dbReference>
<dbReference type="EMBL" id="VTES01000002">
    <property type="protein sequence ID" value="TYS64957.1"/>
    <property type="molecule type" value="Genomic_DNA"/>
</dbReference>
<dbReference type="PANTHER" id="PTHR30474:SF1">
    <property type="entry name" value="PEPTIDOGLYCAN GLYCOSYLTRANSFERASE MRDB"/>
    <property type="match status" value="1"/>
</dbReference>
<keyword evidence="3" id="KW-0133">Cell shape</keyword>
<dbReference type="AlphaFoldDB" id="A0A5D4SNL3"/>
<feature type="transmembrane region" description="Helical" evidence="6">
    <location>
        <begin position="252"/>
        <end position="268"/>
    </location>
</feature>
<dbReference type="GO" id="GO:0015648">
    <property type="term" value="F:lipid-linked peptidoglycan transporter activity"/>
    <property type="evidence" value="ECO:0007669"/>
    <property type="project" value="TreeGrafter"/>
</dbReference>
<name>A0A5D4SNL3_9BACI</name>
<evidence type="ECO:0000256" key="5">
    <source>
        <dbReference type="ARBA" id="ARBA00023136"/>
    </source>
</evidence>
<comment type="subcellular location">
    <subcellularLocation>
        <location evidence="1">Membrane</location>
        <topology evidence="1">Multi-pass membrane protein</topology>
    </subcellularLocation>
</comment>
<feature type="transmembrane region" description="Helical" evidence="6">
    <location>
        <begin position="197"/>
        <end position="217"/>
    </location>
</feature>
<dbReference type="PANTHER" id="PTHR30474">
    <property type="entry name" value="CELL CYCLE PROTEIN"/>
    <property type="match status" value="1"/>
</dbReference>
<feature type="transmembrane region" description="Helical" evidence="6">
    <location>
        <begin position="357"/>
        <end position="375"/>
    </location>
</feature>
<dbReference type="GO" id="GO:0005886">
    <property type="term" value="C:plasma membrane"/>
    <property type="evidence" value="ECO:0007669"/>
    <property type="project" value="TreeGrafter"/>
</dbReference>
<evidence type="ECO:0000256" key="4">
    <source>
        <dbReference type="ARBA" id="ARBA00022989"/>
    </source>
</evidence>
<dbReference type="Pfam" id="PF01098">
    <property type="entry name" value="FTSW_RODA_SPOVE"/>
    <property type="match status" value="1"/>
</dbReference>
<organism evidence="7 8">
    <name type="scientific">Bacillus infantis</name>
    <dbReference type="NCBI Taxonomy" id="324767"/>
    <lineage>
        <taxon>Bacteria</taxon>
        <taxon>Bacillati</taxon>
        <taxon>Bacillota</taxon>
        <taxon>Bacilli</taxon>
        <taxon>Bacillales</taxon>
        <taxon>Bacillaceae</taxon>
        <taxon>Bacillus</taxon>
    </lineage>
</organism>
<dbReference type="GO" id="GO:0051301">
    <property type="term" value="P:cell division"/>
    <property type="evidence" value="ECO:0007669"/>
    <property type="project" value="InterPro"/>
</dbReference>
<gene>
    <name evidence="7" type="ORF">FZD47_06285</name>
</gene>
<keyword evidence="2 6" id="KW-0812">Transmembrane</keyword>
<evidence type="ECO:0000313" key="7">
    <source>
        <dbReference type="EMBL" id="TYS64957.1"/>
    </source>
</evidence>
<proteinExistence type="predicted"/>
<evidence type="ECO:0000313" key="8">
    <source>
        <dbReference type="Proteomes" id="UP000323732"/>
    </source>
</evidence>
<sequence length="457" mass="50756">MTGAGNSWSSQRKNLPAGVRPCRNYGRAEILAAEKDGFLSEVKKHIKSKEAKVFIHKELEHHLQETKLGLIAEGIEEKEAEEKAVLQMGSPAELGMQLNKIHKPRVDWLLIGLLAAAFGMGILPLISVQDGNASDFVAHQIVYIGLGLLAALAVMFFDYRKLQKWSWHLLTIGVLYLVSLLIAPFSIRAIINGFPYFMIPGIGAFGGMSILPFFYLFWASFFSKEKPNLWIGWLIFAITLFLFLSLPGFPIAMMYGFLVMILFIRSAVTRKTIIATTSSVGGILVLLGILAWFTSNEYQKVRIFAFLNPKEYSETSGFMYIKIREMLAEGGWLGNPEKTASIPNLHSDYAFVNITYFYGWLMAGLLIVILALLLARMVSVGGQIKDPYGKQLVTGAIALYSVQFLYNIGMTLGFLPIISISLPFISYGLTPAILNAFVIGIALSVYRRKDFTAAACK</sequence>
<dbReference type="GO" id="GO:0008360">
    <property type="term" value="P:regulation of cell shape"/>
    <property type="evidence" value="ECO:0007669"/>
    <property type="project" value="UniProtKB-KW"/>
</dbReference>
<comment type="caution">
    <text evidence="7">The sequence shown here is derived from an EMBL/GenBank/DDBJ whole genome shotgun (WGS) entry which is preliminary data.</text>
</comment>
<evidence type="ECO:0000256" key="2">
    <source>
        <dbReference type="ARBA" id="ARBA00022692"/>
    </source>
</evidence>
<dbReference type="InterPro" id="IPR047928">
    <property type="entry name" value="Perm_prefix_1"/>
</dbReference>
<feature type="transmembrane region" description="Helical" evidence="6">
    <location>
        <begin position="273"/>
        <end position="293"/>
    </location>
</feature>
<feature type="transmembrane region" description="Helical" evidence="6">
    <location>
        <begin position="396"/>
        <end position="418"/>
    </location>
</feature>
<feature type="transmembrane region" description="Helical" evidence="6">
    <location>
        <begin position="169"/>
        <end position="191"/>
    </location>
</feature>
<feature type="transmembrane region" description="Helical" evidence="6">
    <location>
        <begin position="106"/>
        <end position="126"/>
    </location>
</feature>
<keyword evidence="5 6" id="KW-0472">Membrane</keyword>
<reference evidence="7 8" key="1">
    <citation type="submission" date="2019-08" db="EMBL/GenBank/DDBJ databases">
        <title>Bacillus genomes from the desert of Cuatro Cienegas, Coahuila.</title>
        <authorList>
            <person name="Olmedo-Alvarez G."/>
        </authorList>
    </citation>
    <scope>NUCLEOTIDE SEQUENCE [LARGE SCALE GENOMIC DNA]</scope>
    <source>
        <strain evidence="7 8">CH37_1T</strain>
    </source>
</reference>
<feature type="transmembrane region" description="Helical" evidence="6">
    <location>
        <begin position="138"/>
        <end position="157"/>
    </location>
</feature>
<evidence type="ECO:0000256" key="6">
    <source>
        <dbReference type="SAM" id="Phobius"/>
    </source>
</evidence>
<protein>
    <submittedName>
        <fullName evidence="7">FtsW/RodA/SpoVE family cell cycle protein</fullName>
    </submittedName>
</protein>
<feature type="transmembrane region" description="Helical" evidence="6">
    <location>
        <begin position="424"/>
        <end position="446"/>
    </location>
</feature>
<dbReference type="NCBIfam" id="NF038403">
    <property type="entry name" value="perm_prefix_1"/>
    <property type="match status" value="1"/>
</dbReference>
<accession>A0A5D4SNL3</accession>
<feature type="transmembrane region" description="Helical" evidence="6">
    <location>
        <begin position="229"/>
        <end position="246"/>
    </location>
</feature>
<evidence type="ECO:0000256" key="3">
    <source>
        <dbReference type="ARBA" id="ARBA00022960"/>
    </source>
</evidence>